<comment type="pathway">
    <text evidence="2 10">Protein modification; protein glycosylation.</text>
</comment>
<evidence type="ECO:0000256" key="5">
    <source>
        <dbReference type="ARBA" id="ARBA00022679"/>
    </source>
</evidence>
<feature type="transmembrane region" description="Helical" evidence="10">
    <location>
        <begin position="282"/>
        <end position="303"/>
    </location>
</feature>
<dbReference type="GO" id="GO:0005886">
    <property type="term" value="C:plasma membrane"/>
    <property type="evidence" value="ECO:0007669"/>
    <property type="project" value="UniProtKB-SubCell"/>
</dbReference>
<keyword evidence="10" id="KW-1003">Cell membrane</keyword>
<dbReference type="InterPro" id="IPR027005">
    <property type="entry name" value="PMT-like"/>
</dbReference>
<evidence type="ECO:0000256" key="7">
    <source>
        <dbReference type="ARBA" id="ARBA00022989"/>
    </source>
</evidence>
<comment type="caution">
    <text evidence="13">The sequence shown here is derived from an EMBL/GenBank/DDBJ whole genome shotgun (WGS) entry which is preliminary data.</text>
</comment>
<keyword evidence="5 10" id="KW-0808">Transferase</keyword>
<dbReference type="Pfam" id="PF02366">
    <property type="entry name" value="PMT"/>
    <property type="match status" value="1"/>
</dbReference>
<dbReference type="InterPro" id="IPR003342">
    <property type="entry name" value="ArnT-like_N"/>
</dbReference>
<feature type="transmembrane region" description="Helical" evidence="10">
    <location>
        <begin position="149"/>
        <end position="167"/>
    </location>
</feature>
<evidence type="ECO:0000256" key="8">
    <source>
        <dbReference type="ARBA" id="ARBA00023136"/>
    </source>
</evidence>
<dbReference type="AlphaFoldDB" id="A0A930YCN8"/>
<feature type="transmembrane region" description="Helical" evidence="10">
    <location>
        <begin position="433"/>
        <end position="450"/>
    </location>
</feature>
<dbReference type="GO" id="GO:0012505">
    <property type="term" value="C:endomembrane system"/>
    <property type="evidence" value="ECO:0007669"/>
    <property type="project" value="UniProtKB-SubCell"/>
</dbReference>
<feature type="domain" description="Protein O-mannosyl-transferase C-terminal four TM" evidence="12">
    <location>
        <begin position="360"/>
        <end position="557"/>
    </location>
</feature>
<feature type="transmembrane region" description="Helical" evidence="10">
    <location>
        <begin position="515"/>
        <end position="535"/>
    </location>
</feature>
<evidence type="ECO:0000256" key="1">
    <source>
        <dbReference type="ARBA" id="ARBA00004127"/>
    </source>
</evidence>
<feature type="transmembrane region" description="Helical" evidence="10">
    <location>
        <begin position="121"/>
        <end position="142"/>
    </location>
</feature>
<comment type="similarity">
    <text evidence="3 10">Belongs to the glycosyltransferase 39 family.</text>
</comment>
<sequence>MGQPVTGAPSAWQRARCRLQVEDPFISWSATIGLGLLALFLRLWNLGSPREFEFDETYYAKDAWSLVNNGFVRGYVDDANDKILDGTTKGLWTDGPSMIVHPEVGKYLIGAGERVFGMDPFGWRVASAVVGSLMVVVMVRLARRMTGSTLLGLVAGVLLMFDGLEFVLSRLALLDIFLAFFILCAVTALVCDRDWYRARLARLVPDGQPVRSGWGPVRATLWRPWLLVSGLCWGLACGTKWTAVYPLAAFGVLVWFWSAGARRSFGVRWAIPKAAVGDALPAFGYLVLVAFVVYVTSWTGFLVHHREYEDHLSSTQYTQFTGSGHCDGETFVSDDPDKDARWSTATEPDQHGLSAIPQALESLWDYHRDVYVFHTHFLNCSTHTYQSQPSGWLLLNRPVGVAADTGIQPGTRGCTAPAGSDCLRQVLLIGTPTLWWGGIVALLFAVAMWVGARDWRFGVAVVGTASTWLPWLQYDTRPIFLFYAVAMLPFVVLALTLAIGWLIGPSRELTARRTAGVIVSGTFVVLVVMNFAWFWPIFTNGLLTHGAWLDRIWFSRWI</sequence>
<dbReference type="Proteomes" id="UP000656804">
    <property type="component" value="Unassembled WGS sequence"/>
</dbReference>
<dbReference type="Pfam" id="PF16192">
    <property type="entry name" value="PMT_4TMC"/>
    <property type="match status" value="1"/>
</dbReference>
<comment type="subcellular location">
    <subcellularLocation>
        <location evidence="10">Cell membrane</location>
    </subcellularLocation>
    <subcellularLocation>
        <location evidence="1">Endomembrane system</location>
        <topology evidence="1">Multi-pass membrane protein</topology>
    </subcellularLocation>
</comment>
<dbReference type="PANTHER" id="PTHR10050">
    <property type="entry name" value="DOLICHYL-PHOSPHATE-MANNOSE--PROTEIN MANNOSYLTRANSFERASE"/>
    <property type="match status" value="1"/>
</dbReference>
<keyword evidence="7 10" id="KW-1133">Transmembrane helix</keyword>
<protein>
    <recommendedName>
        <fullName evidence="9 10">Polyprenol-phosphate-mannose--protein mannosyltransferase</fullName>
        <ecNumber evidence="10">2.4.1.-</ecNumber>
    </recommendedName>
</protein>
<proteinExistence type="inferred from homology"/>
<keyword evidence="14" id="KW-1185">Reference proteome</keyword>
<evidence type="ECO:0000256" key="2">
    <source>
        <dbReference type="ARBA" id="ARBA00004922"/>
    </source>
</evidence>
<evidence type="ECO:0000256" key="6">
    <source>
        <dbReference type="ARBA" id="ARBA00022692"/>
    </source>
</evidence>
<evidence type="ECO:0000256" key="10">
    <source>
        <dbReference type="RuleBase" id="RU367007"/>
    </source>
</evidence>
<reference evidence="13" key="1">
    <citation type="submission" date="2020-11" db="EMBL/GenBank/DDBJ databases">
        <title>Nocardioides sp. CBS4Y-1, whole genome shotgun sequence.</title>
        <authorList>
            <person name="Tuo L."/>
        </authorList>
    </citation>
    <scope>NUCLEOTIDE SEQUENCE</scope>
    <source>
        <strain evidence="13">CBS4Y-1</strain>
    </source>
</reference>
<dbReference type="GO" id="GO:0004169">
    <property type="term" value="F:dolichyl-phosphate-mannose-protein mannosyltransferase activity"/>
    <property type="evidence" value="ECO:0007669"/>
    <property type="project" value="UniProtKB-UniRule"/>
</dbReference>
<gene>
    <name evidence="13" type="ORF">ISG29_08020</name>
</gene>
<evidence type="ECO:0000256" key="3">
    <source>
        <dbReference type="ARBA" id="ARBA00007222"/>
    </source>
</evidence>
<feature type="domain" description="ArnT-like N-terminal" evidence="11">
    <location>
        <begin position="34"/>
        <end position="300"/>
    </location>
</feature>
<organism evidence="13 14">
    <name type="scientific">Nocardioides acrostichi</name>
    <dbReference type="NCBI Taxonomy" id="2784339"/>
    <lineage>
        <taxon>Bacteria</taxon>
        <taxon>Bacillati</taxon>
        <taxon>Actinomycetota</taxon>
        <taxon>Actinomycetes</taxon>
        <taxon>Propionibacteriales</taxon>
        <taxon>Nocardioidaceae</taxon>
        <taxon>Nocardioides</taxon>
    </lineage>
</organism>
<dbReference type="InterPro" id="IPR032421">
    <property type="entry name" value="PMT_4TMC"/>
</dbReference>
<dbReference type="EC" id="2.4.1.-" evidence="10"/>
<comment type="function">
    <text evidence="10">Protein O-mannosyltransferase that catalyzes the transfer of a single mannose residue from a polyprenol phospho-mannosyl lipidic donor to the hydroxyl group of selected serine and threonine residues in acceptor proteins.</text>
</comment>
<evidence type="ECO:0000259" key="11">
    <source>
        <dbReference type="Pfam" id="PF02366"/>
    </source>
</evidence>
<feature type="transmembrane region" description="Helical" evidence="10">
    <location>
        <begin position="480"/>
        <end position="503"/>
    </location>
</feature>
<feature type="transmembrane region" description="Helical" evidence="10">
    <location>
        <begin position="173"/>
        <end position="191"/>
    </location>
</feature>
<feature type="transmembrane region" description="Helical" evidence="10">
    <location>
        <begin position="25"/>
        <end position="44"/>
    </location>
</feature>
<keyword evidence="6 10" id="KW-0812">Transmembrane</keyword>
<dbReference type="EMBL" id="JADIVZ010000003">
    <property type="protein sequence ID" value="MBF4161634.1"/>
    <property type="molecule type" value="Genomic_DNA"/>
</dbReference>
<evidence type="ECO:0000256" key="9">
    <source>
        <dbReference type="ARBA" id="ARBA00093617"/>
    </source>
</evidence>
<name>A0A930YCN8_9ACTN</name>
<evidence type="ECO:0000313" key="13">
    <source>
        <dbReference type="EMBL" id="MBF4161634.1"/>
    </source>
</evidence>
<dbReference type="PANTHER" id="PTHR10050:SF46">
    <property type="entry name" value="PROTEIN O-MANNOSYL-TRANSFERASE 2"/>
    <property type="match status" value="1"/>
</dbReference>
<feature type="transmembrane region" description="Helical" evidence="10">
    <location>
        <begin position="242"/>
        <end position="261"/>
    </location>
</feature>
<keyword evidence="4 10" id="KW-0328">Glycosyltransferase</keyword>
<keyword evidence="8 10" id="KW-0472">Membrane</keyword>
<evidence type="ECO:0000313" key="14">
    <source>
        <dbReference type="Proteomes" id="UP000656804"/>
    </source>
</evidence>
<accession>A0A930YCN8</accession>
<evidence type="ECO:0000256" key="4">
    <source>
        <dbReference type="ARBA" id="ARBA00022676"/>
    </source>
</evidence>
<evidence type="ECO:0000259" key="12">
    <source>
        <dbReference type="Pfam" id="PF16192"/>
    </source>
</evidence>